<dbReference type="InterPro" id="IPR015943">
    <property type="entry name" value="WD40/YVTN_repeat-like_dom_sf"/>
</dbReference>
<dbReference type="Proteomes" id="UP000051574">
    <property type="component" value="Unassembled WGS sequence"/>
</dbReference>
<organism evidence="1 2">
    <name type="scientific">Oryctes borbonicus</name>
    <dbReference type="NCBI Taxonomy" id="1629725"/>
    <lineage>
        <taxon>Eukaryota</taxon>
        <taxon>Metazoa</taxon>
        <taxon>Ecdysozoa</taxon>
        <taxon>Arthropoda</taxon>
        <taxon>Hexapoda</taxon>
        <taxon>Insecta</taxon>
        <taxon>Pterygota</taxon>
        <taxon>Neoptera</taxon>
        <taxon>Endopterygota</taxon>
        <taxon>Coleoptera</taxon>
        <taxon>Polyphaga</taxon>
        <taxon>Scarabaeiformia</taxon>
        <taxon>Scarabaeidae</taxon>
        <taxon>Dynastinae</taxon>
        <taxon>Oryctes</taxon>
    </lineage>
</organism>
<proteinExistence type="predicted"/>
<protein>
    <submittedName>
        <fullName evidence="1">Uncharacterized protein</fullName>
    </submittedName>
</protein>
<accession>A0A0T6AZU7</accession>
<name>A0A0T6AZU7_9SCAR</name>
<dbReference type="AlphaFoldDB" id="A0A0T6AZU7"/>
<evidence type="ECO:0000313" key="2">
    <source>
        <dbReference type="Proteomes" id="UP000051574"/>
    </source>
</evidence>
<dbReference type="Gene3D" id="2.130.10.10">
    <property type="entry name" value="YVTN repeat-like/Quinoprotein amine dehydrogenase"/>
    <property type="match status" value="1"/>
</dbReference>
<reference evidence="1 2" key="1">
    <citation type="submission" date="2015-09" db="EMBL/GenBank/DDBJ databases">
        <title>Draft genome of the scarab beetle Oryctes borbonicus.</title>
        <authorList>
            <person name="Meyer J.M."/>
            <person name="Markov G.V."/>
            <person name="Baskaran P."/>
            <person name="Herrmann M."/>
            <person name="Sommer R.J."/>
            <person name="Roedelsperger C."/>
        </authorList>
    </citation>
    <scope>NUCLEOTIDE SEQUENCE [LARGE SCALE GENOMIC DNA]</scope>
    <source>
        <strain evidence="1">OB123</strain>
        <tissue evidence="1">Whole animal</tissue>
    </source>
</reference>
<keyword evidence="2" id="KW-1185">Reference proteome</keyword>
<dbReference type="OrthoDB" id="248320at2759"/>
<gene>
    <name evidence="1" type="ORF">AMK59_5499</name>
</gene>
<feature type="non-terminal residue" evidence="1">
    <location>
        <position position="1"/>
    </location>
</feature>
<sequence>VRGYVLIIYFCKCGVISSMAQAAPSPVDTLDFQFKLHCRLKVFDSDDASILNIPYNLTAAASKFGLLFVGSTKSFFQVIQLQSIQKYSFKDGNIANYARRNVPLSSIPQHLSVNCDCTKLCVVVKDDCIKAIIYDIESFLQEV</sequence>
<dbReference type="EMBL" id="LJIG01016443">
    <property type="protein sequence ID" value="KRT80586.1"/>
    <property type="molecule type" value="Genomic_DNA"/>
</dbReference>
<comment type="caution">
    <text evidence="1">The sequence shown here is derived from an EMBL/GenBank/DDBJ whole genome shotgun (WGS) entry which is preliminary data.</text>
</comment>
<evidence type="ECO:0000313" key="1">
    <source>
        <dbReference type="EMBL" id="KRT80586.1"/>
    </source>
</evidence>